<accession>A0A164TE01</accession>
<proteinExistence type="predicted"/>
<feature type="chain" id="PRO_5007853431" evidence="1">
    <location>
        <begin position="31"/>
        <end position="64"/>
    </location>
</feature>
<comment type="caution">
    <text evidence="2">The sequence shown here is derived from an EMBL/GenBank/DDBJ whole genome shotgun (WGS) entry which is preliminary data.</text>
</comment>
<evidence type="ECO:0000313" key="2">
    <source>
        <dbReference type="EMBL" id="KZS10387.1"/>
    </source>
</evidence>
<dbReference type="Proteomes" id="UP000076858">
    <property type="component" value="Unassembled WGS sequence"/>
</dbReference>
<feature type="signal peptide" evidence="1">
    <location>
        <begin position="1"/>
        <end position="30"/>
    </location>
</feature>
<reference evidence="2 3" key="1">
    <citation type="submission" date="2016-03" db="EMBL/GenBank/DDBJ databases">
        <title>EvidentialGene: Evidence-directed Construction of Genes on Genomes.</title>
        <authorList>
            <person name="Gilbert D.G."/>
            <person name="Choi J.-H."/>
            <person name="Mockaitis K."/>
            <person name="Colbourne J."/>
            <person name="Pfrender M."/>
        </authorList>
    </citation>
    <scope>NUCLEOTIDE SEQUENCE [LARGE SCALE GENOMIC DNA]</scope>
    <source>
        <strain evidence="2 3">Xinb3</strain>
        <tissue evidence="2">Complete organism</tissue>
    </source>
</reference>
<evidence type="ECO:0000313" key="3">
    <source>
        <dbReference type="Proteomes" id="UP000076858"/>
    </source>
</evidence>
<dbReference type="AlphaFoldDB" id="A0A164TE01"/>
<sequence length="64" mass="6942">MVGRIGRRIGGGGPGRGLWLSLVFLRLVDSSSYSIGALWSMALDTDDTYPGLFQLMASLYHHAT</sequence>
<gene>
    <name evidence="2" type="ORF">APZ42_025166</name>
</gene>
<keyword evidence="1" id="KW-0732">Signal</keyword>
<organism evidence="2 3">
    <name type="scientific">Daphnia magna</name>
    <dbReference type="NCBI Taxonomy" id="35525"/>
    <lineage>
        <taxon>Eukaryota</taxon>
        <taxon>Metazoa</taxon>
        <taxon>Ecdysozoa</taxon>
        <taxon>Arthropoda</taxon>
        <taxon>Crustacea</taxon>
        <taxon>Branchiopoda</taxon>
        <taxon>Diplostraca</taxon>
        <taxon>Cladocera</taxon>
        <taxon>Anomopoda</taxon>
        <taxon>Daphniidae</taxon>
        <taxon>Daphnia</taxon>
    </lineage>
</organism>
<evidence type="ECO:0000256" key="1">
    <source>
        <dbReference type="SAM" id="SignalP"/>
    </source>
</evidence>
<name>A0A164TE01_9CRUS</name>
<keyword evidence="3" id="KW-1185">Reference proteome</keyword>
<dbReference type="EMBL" id="LRGB01001822">
    <property type="protein sequence ID" value="KZS10387.1"/>
    <property type="molecule type" value="Genomic_DNA"/>
</dbReference>
<protein>
    <submittedName>
        <fullName evidence="2">Uncharacterized protein</fullName>
    </submittedName>
</protein>